<sequence>MRGPFSHSWQRHASTFLLLTCAFVRTTSCCRRYCSLSVIIFCFKLDFIQSMFPGEKERNVRLIAVARISQTKQTNGFQGIFWRGRDVGEMDRLFHFAET</sequence>
<name>A0A2M3ZNH0_9DIPT</name>
<dbReference type="EMBL" id="GGFM01009325">
    <property type="protein sequence ID" value="MBW30076.1"/>
    <property type="molecule type" value="Transcribed_RNA"/>
</dbReference>
<accession>A0A2M3ZNH0</accession>
<evidence type="ECO:0000313" key="2">
    <source>
        <dbReference type="EMBL" id="MBW30076.1"/>
    </source>
</evidence>
<feature type="signal peptide" evidence="1">
    <location>
        <begin position="1"/>
        <end position="29"/>
    </location>
</feature>
<proteinExistence type="predicted"/>
<reference evidence="2" key="1">
    <citation type="submission" date="2018-01" db="EMBL/GenBank/DDBJ databases">
        <title>An insight into the sialome of Amazonian anophelines.</title>
        <authorList>
            <person name="Ribeiro J.M."/>
            <person name="Scarpassa V."/>
            <person name="Calvo E."/>
        </authorList>
    </citation>
    <scope>NUCLEOTIDE SEQUENCE</scope>
    <source>
        <tissue evidence="2">Salivary glands</tissue>
    </source>
</reference>
<keyword evidence="1" id="KW-0732">Signal</keyword>
<organism evidence="2">
    <name type="scientific">Anopheles braziliensis</name>
    <dbReference type="NCBI Taxonomy" id="58242"/>
    <lineage>
        <taxon>Eukaryota</taxon>
        <taxon>Metazoa</taxon>
        <taxon>Ecdysozoa</taxon>
        <taxon>Arthropoda</taxon>
        <taxon>Hexapoda</taxon>
        <taxon>Insecta</taxon>
        <taxon>Pterygota</taxon>
        <taxon>Neoptera</taxon>
        <taxon>Endopterygota</taxon>
        <taxon>Diptera</taxon>
        <taxon>Nematocera</taxon>
        <taxon>Culicoidea</taxon>
        <taxon>Culicidae</taxon>
        <taxon>Anophelinae</taxon>
        <taxon>Anopheles</taxon>
    </lineage>
</organism>
<evidence type="ECO:0000256" key="1">
    <source>
        <dbReference type="SAM" id="SignalP"/>
    </source>
</evidence>
<dbReference type="AlphaFoldDB" id="A0A2M3ZNH0"/>
<feature type="chain" id="PRO_5014895378" evidence="1">
    <location>
        <begin position="30"/>
        <end position="99"/>
    </location>
</feature>
<protein>
    <submittedName>
        <fullName evidence="2">Putative secreted peptide</fullName>
    </submittedName>
</protein>